<feature type="compositionally biased region" description="Basic and acidic residues" evidence="2">
    <location>
        <begin position="372"/>
        <end position="381"/>
    </location>
</feature>
<keyword evidence="3" id="KW-1133">Transmembrane helix</keyword>
<dbReference type="InterPro" id="IPR035914">
    <property type="entry name" value="Sperma_CUB_dom_sf"/>
</dbReference>
<feature type="compositionally biased region" description="Polar residues" evidence="2">
    <location>
        <begin position="321"/>
        <end position="334"/>
    </location>
</feature>
<evidence type="ECO:0000256" key="1">
    <source>
        <dbReference type="ARBA" id="ARBA00023157"/>
    </source>
</evidence>
<name>A0AAV4V151_9ARAC</name>
<gene>
    <name evidence="6" type="primary">AVEN_240130_1</name>
    <name evidence="6" type="ORF">CDAR_272301</name>
</gene>
<feature type="region of interest" description="Disordered" evidence="2">
    <location>
        <begin position="319"/>
        <end position="398"/>
    </location>
</feature>
<evidence type="ECO:0000256" key="3">
    <source>
        <dbReference type="SAM" id="Phobius"/>
    </source>
</evidence>
<dbReference type="SUPFAM" id="SSF49854">
    <property type="entry name" value="Spermadhesin, CUB domain"/>
    <property type="match status" value="1"/>
</dbReference>
<feature type="signal peptide" evidence="4">
    <location>
        <begin position="1"/>
        <end position="19"/>
    </location>
</feature>
<dbReference type="Proteomes" id="UP001054837">
    <property type="component" value="Unassembled WGS sequence"/>
</dbReference>
<feature type="compositionally biased region" description="Basic and acidic residues" evidence="2">
    <location>
        <begin position="345"/>
        <end position="360"/>
    </location>
</feature>
<keyword evidence="7" id="KW-1185">Reference proteome</keyword>
<keyword evidence="3" id="KW-0812">Transmembrane</keyword>
<protein>
    <recommendedName>
        <fullName evidence="5">CUB domain-containing protein</fullName>
    </recommendedName>
</protein>
<keyword evidence="4" id="KW-0732">Signal</keyword>
<keyword evidence="1" id="KW-1015">Disulfide bond</keyword>
<feature type="compositionally biased region" description="Polar residues" evidence="2">
    <location>
        <begin position="387"/>
        <end position="398"/>
    </location>
</feature>
<dbReference type="Gene3D" id="2.60.120.290">
    <property type="entry name" value="Spermadhesin, CUB domain"/>
    <property type="match status" value="1"/>
</dbReference>
<dbReference type="AlphaFoldDB" id="A0AAV4V151"/>
<accession>A0AAV4V151</accession>
<evidence type="ECO:0000313" key="6">
    <source>
        <dbReference type="EMBL" id="GIY63285.1"/>
    </source>
</evidence>
<dbReference type="InterPro" id="IPR000859">
    <property type="entry name" value="CUB_dom"/>
</dbReference>
<evidence type="ECO:0000259" key="5">
    <source>
        <dbReference type="Pfam" id="PF00431"/>
    </source>
</evidence>
<feature type="domain" description="CUB" evidence="5">
    <location>
        <begin position="51"/>
        <end position="123"/>
    </location>
</feature>
<evidence type="ECO:0000256" key="4">
    <source>
        <dbReference type="SAM" id="SignalP"/>
    </source>
</evidence>
<feature type="transmembrane region" description="Helical" evidence="3">
    <location>
        <begin position="183"/>
        <end position="209"/>
    </location>
</feature>
<feature type="chain" id="PRO_5043955017" description="CUB domain-containing protein" evidence="4">
    <location>
        <begin position="20"/>
        <end position="398"/>
    </location>
</feature>
<evidence type="ECO:0000313" key="7">
    <source>
        <dbReference type="Proteomes" id="UP001054837"/>
    </source>
</evidence>
<proteinExistence type="predicted"/>
<comment type="caution">
    <text evidence="6">The sequence shown here is derived from an EMBL/GenBank/DDBJ whole genome shotgun (WGS) entry which is preliminary data.</text>
</comment>
<organism evidence="6 7">
    <name type="scientific">Caerostris darwini</name>
    <dbReference type="NCBI Taxonomy" id="1538125"/>
    <lineage>
        <taxon>Eukaryota</taxon>
        <taxon>Metazoa</taxon>
        <taxon>Ecdysozoa</taxon>
        <taxon>Arthropoda</taxon>
        <taxon>Chelicerata</taxon>
        <taxon>Arachnida</taxon>
        <taxon>Araneae</taxon>
        <taxon>Araneomorphae</taxon>
        <taxon>Entelegynae</taxon>
        <taxon>Araneoidea</taxon>
        <taxon>Araneidae</taxon>
        <taxon>Caerostris</taxon>
    </lineage>
</organism>
<reference evidence="6 7" key="1">
    <citation type="submission" date="2021-06" db="EMBL/GenBank/DDBJ databases">
        <title>Caerostris darwini draft genome.</title>
        <authorList>
            <person name="Kono N."/>
            <person name="Arakawa K."/>
        </authorList>
    </citation>
    <scope>NUCLEOTIDE SEQUENCE [LARGE SCALE GENOMIC DNA]</scope>
</reference>
<keyword evidence="3" id="KW-0472">Membrane</keyword>
<sequence>MALKMRFAFLILFLSSLECSIIRNPQKEEIGPSNRNYTSDPQKANSSCGDCEIFMKDSEGIINTVDYPQNYFYQLSKKWTIQVSEDHDIFLGFSKQSGNASSTFACESCKPYVEVIYGHRSEPSHHMVYARYDVEELQNVSIPHYKTEIRYFSNLLWGKNKTQIFESGGLHISFKAIPIEETWSIYMILSAVISLLIIILGVGCFYVILKKKGARGNFNESQILPVTIFNDEINCPIKVSKCVIEGKENRILGLRLRTRNSSGLKEPTMVNEISCLVDSGEYTILPDSFTTPPILNSSATDGANRVIFKKKIQPKVLMNRYSRSISSTPRNGGSQEKGKRLLKFSKSDTTHDQRRGESNKENQIFDFYSQFGKEDPTHQPEADISVFLSTPNSSSENE</sequence>
<evidence type="ECO:0000256" key="2">
    <source>
        <dbReference type="SAM" id="MobiDB-lite"/>
    </source>
</evidence>
<dbReference type="EMBL" id="BPLQ01012170">
    <property type="protein sequence ID" value="GIY63285.1"/>
    <property type="molecule type" value="Genomic_DNA"/>
</dbReference>
<dbReference type="Pfam" id="PF00431">
    <property type="entry name" value="CUB"/>
    <property type="match status" value="1"/>
</dbReference>